<name>E1ZQ00_CHLVA</name>
<dbReference type="SUPFAM" id="SSF51695">
    <property type="entry name" value="PLC-like phosphodiesterases"/>
    <property type="match status" value="1"/>
</dbReference>
<reference evidence="7 8" key="1">
    <citation type="journal article" date="2010" name="Plant Cell">
        <title>The Chlorella variabilis NC64A genome reveals adaptation to photosymbiosis, coevolution with viruses, and cryptic sex.</title>
        <authorList>
            <person name="Blanc G."/>
            <person name="Duncan G."/>
            <person name="Agarkova I."/>
            <person name="Borodovsky M."/>
            <person name="Gurnon J."/>
            <person name="Kuo A."/>
            <person name="Lindquist E."/>
            <person name="Lucas S."/>
            <person name="Pangilinan J."/>
            <person name="Polle J."/>
            <person name="Salamov A."/>
            <person name="Terry A."/>
            <person name="Yamada T."/>
            <person name="Dunigan D.D."/>
            <person name="Grigoriev I.V."/>
            <person name="Claverie J.M."/>
            <person name="Van Etten J.L."/>
        </authorList>
    </citation>
    <scope>NUCLEOTIDE SEQUENCE [LARGE SCALE GENOMIC DNA]</scope>
    <source>
        <strain evidence="7 8">NC64A</strain>
    </source>
</reference>
<dbReference type="AlphaFoldDB" id="E1ZQ00"/>
<feature type="transmembrane region" description="Helical" evidence="5">
    <location>
        <begin position="557"/>
        <end position="578"/>
    </location>
</feature>
<organism evidence="8">
    <name type="scientific">Chlorella variabilis</name>
    <name type="common">Green alga</name>
    <dbReference type="NCBI Taxonomy" id="554065"/>
    <lineage>
        <taxon>Eukaryota</taxon>
        <taxon>Viridiplantae</taxon>
        <taxon>Chlorophyta</taxon>
        <taxon>core chlorophytes</taxon>
        <taxon>Trebouxiophyceae</taxon>
        <taxon>Chlorellales</taxon>
        <taxon>Chlorellaceae</taxon>
        <taxon>Chlorella clade</taxon>
        <taxon>Chlorella</taxon>
    </lineage>
</organism>
<dbReference type="InParanoid" id="E1ZQ00"/>
<dbReference type="KEGG" id="cvr:CHLNCDRAFT_139316"/>
<dbReference type="GO" id="GO:0016020">
    <property type="term" value="C:membrane"/>
    <property type="evidence" value="ECO:0007669"/>
    <property type="project" value="UniProtKB-SubCell"/>
</dbReference>
<dbReference type="PANTHER" id="PTHR35518">
    <property type="entry name" value="MAINTENANCE OF TELOMOERE CAPPING"/>
    <property type="match status" value="1"/>
</dbReference>
<dbReference type="EMBL" id="GL433858">
    <property type="protein sequence ID" value="EFN52069.1"/>
    <property type="molecule type" value="Genomic_DNA"/>
</dbReference>
<evidence type="ECO:0000313" key="7">
    <source>
        <dbReference type="EMBL" id="EFN52069.1"/>
    </source>
</evidence>
<dbReference type="PANTHER" id="PTHR35518:SF2">
    <property type="entry name" value="MAINTENANCE OF TELOMERE CAPPING PROTEIN 6"/>
    <property type="match status" value="1"/>
</dbReference>
<evidence type="ECO:0000256" key="6">
    <source>
        <dbReference type="SAM" id="SignalP"/>
    </source>
</evidence>
<feature type="signal peptide" evidence="6">
    <location>
        <begin position="1"/>
        <end position="22"/>
    </location>
</feature>
<dbReference type="eggNOG" id="ENOG502QRWP">
    <property type="taxonomic scope" value="Eukaryota"/>
</dbReference>
<evidence type="ECO:0000313" key="8">
    <source>
        <dbReference type="Proteomes" id="UP000008141"/>
    </source>
</evidence>
<dbReference type="Gene3D" id="3.20.20.190">
    <property type="entry name" value="Phosphatidylinositol (PI) phosphodiesterase"/>
    <property type="match status" value="1"/>
</dbReference>
<dbReference type="Proteomes" id="UP000008141">
    <property type="component" value="Unassembled WGS sequence"/>
</dbReference>
<keyword evidence="4 5" id="KW-0472">Membrane</keyword>
<evidence type="ECO:0000256" key="5">
    <source>
        <dbReference type="SAM" id="Phobius"/>
    </source>
</evidence>
<dbReference type="GeneID" id="17351531"/>
<gene>
    <name evidence="7" type="ORF">CHLNCDRAFT_139316</name>
</gene>
<protein>
    <recommendedName>
        <fullName evidence="9">Phosphatidylinositol-specific phospholipase C X domain-containing protein</fullName>
    </recommendedName>
</protein>
<dbReference type="RefSeq" id="XP_005844171.1">
    <property type="nucleotide sequence ID" value="XM_005844109.1"/>
</dbReference>
<keyword evidence="6" id="KW-0732">Signal</keyword>
<evidence type="ECO:0008006" key="9">
    <source>
        <dbReference type="Google" id="ProtNLM"/>
    </source>
</evidence>
<dbReference type="InterPro" id="IPR051008">
    <property type="entry name" value="Telomere_Capping_Maintenance"/>
</dbReference>
<evidence type="ECO:0000256" key="3">
    <source>
        <dbReference type="ARBA" id="ARBA00022989"/>
    </source>
</evidence>
<comment type="subcellular location">
    <subcellularLocation>
        <location evidence="1">Membrane</location>
    </subcellularLocation>
</comment>
<accession>E1ZQ00</accession>
<feature type="chain" id="PRO_5003156542" description="Phosphatidylinositol-specific phospholipase C X domain-containing protein" evidence="6">
    <location>
        <begin position="23"/>
        <end position="598"/>
    </location>
</feature>
<keyword evidence="3 5" id="KW-1133">Transmembrane helix</keyword>
<dbReference type="InterPro" id="IPR017946">
    <property type="entry name" value="PLC-like_Pdiesterase_TIM-brl"/>
</dbReference>
<proteinExistence type="predicted"/>
<dbReference type="GO" id="GO:0008081">
    <property type="term" value="F:phosphoric diester hydrolase activity"/>
    <property type="evidence" value="ECO:0007669"/>
    <property type="project" value="InterPro"/>
</dbReference>
<dbReference type="STRING" id="554065.E1ZQ00"/>
<keyword evidence="2 5" id="KW-0812">Transmembrane</keyword>
<sequence length="598" mass="65236">MLPTGLLPTLLLVLGASVVASAVPEQQQQREQRLFAAAPSPHSCGEVPVDGLELSPAEQELLQYICWPQEGAALAEALLEGAAAPRGVPAGVNCTVVQWCDADVCTDVCARGSVVVEPWLAHAIKQQTKLVQTLPLCYQFLLGTHNSAISLADGYGNLDDYFRGFFKYIKWALPGFADAPLHTNNQLLSLTDQLRLGVRALELDTHWVGGVMRIAHCGGLHVPQLNKLIEALNFVARLLHRSIRWDTETLGCMPSLSSIPSMEQRLLTDAMQEVKDWMEESSNADEFLVLYFDDQPNLKTWGVVGNLLDDILSVFPRDWIFSTEDKMLEAGKRLMLVSGTDYGDTMEPLIFGRGKALCGWNEPPLASVDGTPECLINQQGMIEPQPLFDGMLTRVISCELQYGPMNCDFAYRGTNDPVFDEATLPPVTGCGLNMPSPDLLTPDRAAATIWTWAPGHPFDPTSELGLGDSQSTSAGRNASLNATDGGWVLDASLPRGSCPTGAEFDLPRHPRENYLLAAALQRAGHEAAWLPVHGPEWDTAGLPAKQQQPQPTNKRRILMHVGLPTACGLSFIVLASMVAGRRMPQRRPCTEYQALGQP</sequence>
<evidence type="ECO:0000256" key="4">
    <source>
        <dbReference type="ARBA" id="ARBA00023136"/>
    </source>
</evidence>
<dbReference type="OrthoDB" id="7984201at2759"/>
<keyword evidence="8" id="KW-1185">Reference proteome</keyword>
<evidence type="ECO:0000256" key="1">
    <source>
        <dbReference type="ARBA" id="ARBA00004370"/>
    </source>
</evidence>
<dbReference type="GO" id="GO:0006629">
    <property type="term" value="P:lipid metabolic process"/>
    <property type="evidence" value="ECO:0007669"/>
    <property type="project" value="InterPro"/>
</dbReference>
<evidence type="ECO:0000256" key="2">
    <source>
        <dbReference type="ARBA" id="ARBA00022692"/>
    </source>
</evidence>